<proteinExistence type="predicted"/>
<reference evidence="2 3" key="1">
    <citation type="submission" date="2019-02" db="EMBL/GenBank/DDBJ databases">
        <title>WGS of Pseudoxanthomonas species novum from clinical isolates.</title>
        <authorList>
            <person name="Bernier A.-M."/>
            <person name="Bernard K."/>
            <person name="Vachon A."/>
        </authorList>
    </citation>
    <scope>NUCLEOTIDE SEQUENCE [LARGE SCALE GENOMIC DNA]</scope>
    <source>
        <strain evidence="2 3">NML171200</strain>
    </source>
</reference>
<feature type="transmembrane region" description="Helical" evidence="1">
    <location>
        <begin position="36"/>
        <end position="58"/>
    </location>
</feature>
<evidence type="ECO:0000313" key="3">
    <source>
        <dbReference type="Proteomes" id="UP000292627"/>
    </source>
</evidence>
<dbReference type="AlphaFoldDB" id="A0A4Q8L5R4"/>
<feature type="transmembrane region" description="Helical" evidence="1">
    <location>
        <begin position="78"/>
        <end position="103"/>
    </location>
</feature>
<keyword evidence="1" id="KW-0472">Membrane</keyword>
<dbReference type="OrthoDB" id="5987954at2"/>
<dbReference type="Proteomes" id="UP000292627">
    <property type="component" value="Unassembled WGS sequence"/>
</dbReference>
<comment type="caution">
    <text evidence="2">The sequence shown here is derived from an EMBL/GenBank/DDBJ whole genome shotgun (WGS) entry which is preliminary data.</text>
</comment>
<sequence>MSAGMALQALLGLPLVCATAFALLVALIAPRVPGRALVRWGAALMLLGQVGALGVSVGQTLLLQRTLAGGGSLQHAGVVIGLIHMGLGVIAVVGLCLLAVGFLRTARAAAGAMPR</sequence>
<protein>
    <submittedName>
        <fullName evidence="2">Uncharacterized protein</fullName>
    </submittedName>
</protein>
<dbReference type="RefSeq" id="WP_130552774.1">
    <property type="nucleotide sequence ID" value="NZ_SHMC01000009.1"/>
</dbReference>
<dbReference type="EMBL" id="SHMC01000009">
    <property type="protein sequence ID" value="TAA21333.1"/>
    <property type="molecule type" value="Genomic_DNA"/>
</dbReference>
<feature type="transmembrane region" description="Helical" evidence="1">
    <location>
        <begin position="6"/>
        <end position="29"/>
    </location>
</feature>
<keyword evidence="1" id="KW-0812">Transmembrane</keyword>
<keyword evidence="1" id="KW-1133">Transmembrane helix</keyword>
<evidence type="ECO:0000256" key="1">
    <source>
        <dbReference type="SAM" id="Phobius"/>
    </source>
</evidence>
<gene>
    <name evidence="2" type="ORF">EA660_17650</name>
</gene>
<accession>A0A4Q8L5R4</accession>
<name>A0A4Q8L5R4_9GAMM</name>
<evidence type="ECO:0000313" key="2">
    <source>
        <dbReference type="EMBL" id="TAA21333.1"/>
    </source>
</evidence>
<organism evidence="2 3">
    <name type="scientific">Pseudoxanthomonas winnipegensis</name>
    <dbReference type="NCBI Taxonomy" id="2480810"/>
    <lineage>
        <taxon>Bacteria</taxon>
        <taxon>Pseudomonadati</taxon>
        <taxon>Pseudomonadota</taxon>
        <taxon>Gammaproteobacteria</taxon>
        <taxon>Lysobacterales</taxon>
        <taxon>Lysobacteraceae</taxon>
        <taxon>Pseudoxanthomonas</taxon>
    </lineage>
</organism>